<proteinExistence type="predicted"/>
<dbReference type="InterPro" id="IPR036209">
    <property type="entry name" value="YwmB-like_sf"/>
</dbReference>
<reference evidence="2" key="2">
    <citation type="journal article" date="2021" name="PeerJ">
        <title>Extensive microbial diversity within the chicken gut microbiome revealed by metagenomics and culture.</title>
        <authorList>
            <person name="Gilroy R."/>
            <person name="Ravi A."/>
            <person name="Getino M."/>
            <person name="Pursley I."/>
            <person name="Horton D.L."/>
            <person name="Alikhan N.F."/>
            <person name="Baker D."/>
            <person name="Gharbi K."/>
            <person name="Hall N."/>
            <person name="Watson M."/>
            <person name="Adriaenssens E.M."/>
            <person name="Foster-Nyarko E."/>
            <person name="Jarju S."/>
            <person name="Secka A."/>
            <person name="Antonio M."/>
            <person name="Oren A."/>
            <person name="Chaudhuri R.R."/>
            <person name="La Ragione R."/>
            <person name="Hildebrand F."/>
            <person name="Pallen M.J."/>
        </authorList>
    </citation>
    <scope>NUCLEOTIDE SEQUENCE</scope>
    <source>
        <strain evidence="2">CHK121-14286</strain>
    </source>
</reference>
<gene>
    <name evidence="2" type="ORF">IAC95_00795</name>
</gene>
<name>A0A9D1E3F8_9BACT</name>
<evidence type="ECO:0000313" key="3">
    <source>
        <dbReference type="Proteomes" id="UP000824200"/>
    </source>
</evidence>
<accession>A0A9D1E3F8</accession>
<protein>
    <submittedName>
        <fullName evidence="2">Uncharacterized protein</fullName>
    </submittedName>
</protein>
<organism evidence="2 3">
    <name type="scientific">Candidatus Fimimonas gallinarum</name>
    <dbReference type="NCBI Taxonomy" id="2840821"/>
    <lineage>
        <taxon>Bacteria</taxon>
        <taxon>Pseudomonadati</taxon>
        <taxon>Myxococcota</taxon>
        <taxon>Myxococcia</taxon>
        <taxon>Myxococcales</taxon>
        <taxon>Cystobacterineae</taxon>
        <taxon>Myxococcaceae</taxon>
        <taxon>Myxococcaceae incertae sedis</taxon>
        <taxon>Candidatus Fimimonas</taxon>
    </lineage>
</organism>
<dbReference type="SUPFAM" id="SSF143842">
    <property type="entry name" value="YwmB-like"/>
    <property type="match status" value="1"/>
</dbReference>
<keyword evidence="1" id="KW-0472">Membrane</keyword>
<dbReference type="AlphaFoldDB" id="A0A9D1E3F8"/>
<sequence length="153" mass="17078">MKRTFYILALTVVLLGAMLYFMPKSFDKFAIHFSQDAKITVYCTETSLQAINVGNGFLVECERETFAETFAGCDNVQGISVKFEGNTEDFWNVVRRLNLNITSRQRFDNLVVLCGKSNKIAGGVWLDGNLVNVQIAFDGKNVTVGSPLILDSY</sequence>
<keyword evidence="1" id="KW-0812">Transmembrane</keyword>
<evidence type="ECO:0000256" key="1">
    <source>
        <dbReference type="SAM" id="Phobius"/>
    </source>
</evidence>
<dbReference type="Proteomes" id="UP000824200">
    <property type="component" value="Unassembled WGS sequence"/>
</dbReference>
<reference evidence="2" key="1">
    <citation type="submission" date="2020-10" db="EMBL/GenBank/DDBJ databases">
        <authorList>
            <person name="Gilroy R."/>
        </authorList>
    </citation>
    <scope>NUCLEOTIDE SEQUENCE</scope>
    <source>
        <strain evidence="2">CHK121-14286</strain>
    </source>
</reference>
<feature type="transmembrane region" description="Helical" evidence="1">
    <location>
        <begin position="6"/>
        <end position="22"/>
    </location>
</feature>
<dbReference type="EMBL" id="DVHL01000009">
    <property type="protein sequence ID" value="HIR65417.1"/>
    <property type="molecule type" value="Genomic_DNA"/>
</dbReference>
<keyword evidence="1" id="KW-1133">Transmembrane helix</keyword>
<comment type="caution">
    <text evidence="2">The sequence shown here is derived from an EMBL/GenBank/DDBJ whole genome shotgun (WGS) entry which is preliminary data.</text>
</comment>
<evidence type="ECO:0000313" key="2">
    <source>
        <dbReference type="EMBL" id="HIR65417.1"/>
    </source>
</evidence>